<reference evidence="2" key="1">
    <citation type="submission" date="2021-03" db="EMBL/GenBank/DDBJ databases">
        <title>Draft genome sequence of rust myrtle Austropuccinia psidii MF-1, a brazilian biotype.</title>
        <authorList>
            <person name="Quecine M.C."/>
            <person name="Pachon D.M.R."/>
            <person name="Bonatelli M.L."/>
            <person name="Correr F.H."/>
            <person name="Franceschini L.M."/>
            <person name="Leite T.F."/>
            <person name="Margarido G.R.A."/>
            <person name="Almeida C.A."/>
            <person name="Ferrarezi J.A."/>
            <person name="Labate C.A."/>
        </authorList>
    </citation>
    <scope>NUCLEOTIDE SEQUENCE</scope>
    <source>
        <strain evidence="2">MF-1</strain>
    </source>
</reference>
<gene>
    <name evidence="2" type="ORF">O181_010744</name>
</gene>
<dbReference type="EMBL" id="AVOT02002637">
    <property type="protein sequence ID" value="MBW0471029.1"/>
    <property type="molecule type" value="Genomic_DNA"/>
</dbReference>
<proteinExistence type="predicted"/>
<feature type="compositionally biased region" description="Acidic residues" evidence="1">
    <location>
        <begin position="140"/>
        <end position="150"/>
    </location>
</feature>
<dbReference type="Proteomes" id="UP000765509">
    <property type="component" value="Unassembled WGS sequence"/>
</dbReference>
<dbReference type="AlphaFoldDB" id="A0A9Q3BRN0"/>
<evidence type="ECO:0000313" key="3">
    <source>
        <dbReference type="Proteomes" id="UP000765509"/>
    </source>
</evidence>
<name>A0A9Q3BRN0_9BASI</name>
<sequence length="167" mass="19215">MAKEDKTNRSCLGVLSKIPVVSQNLDPPKKLPIKFFNVKWFKEQTEMHRRAIHDWNSVAFLENPEESLEGQVHPDEKLSDKGFNKKFREAILKAYLIPVQNENSEEDSEIENEGGSVDLEAPSSNQNEEDDYFYAPGEYAYDEDEVDDENESKSEGSDFMMDEVEDV</sequence>
<evidence type="ECO:0000256" key="1">
    <source>
        <dbReference type="SAM" id="MobiDB-lite"/>
    </source>
</evidence>
<feature type="compositionally biased region" description="Acidic residues" evidence="1">
    <location>
        <begin position="103"/>
        <end position="112"/>
    </location>
</feature>
<feature type="region of interest" description="Disordered" evidence="1">
    <location>
        <begin position="101"/>
        <end position="167"/>
    </location>
</feature>
<protein>
    <submittedName>
        <fullName evidence="2">Uncharacterized protein</fullName>
    </submittedName>
</protein>
<keyword evidence="3" id="KW-1185">Reference proteome</keyword>
<dbReference type="OrthoDB" id="2506837at2759"/>
<comment type="caution">
    <text evidence="2">The sequence shown here is derived from an EMBL/GenBank/DDBJ whole genome shotgun (WGS) entry which is preliminary data.</text>
</comment>
<organism evidence="2 3">
    <name type="scientific">Austropuccinia psidii MF-1</name>
    <dbReference type="NCBI Taxonomy" id="1389203"/>
    <lineage>
        <taxon>Eukaryota</taxon>
        <taxon>Fungi</taxon>
        <taxon>Dikarya</taxon>
        <taxon>Basidiomycota</taxon>
        <taxon>Pucciniomycotina</taxon>
        <taxon>Pucciniomycetes</taxon>
        <taxon>Pucciniales</taxon>
        <taxon>Sphaerophragmiaceae</taxon>
        <taxon>Austropuccinia</taxon>
    </lineage>
</organism>
<evidence type="ECO:0000313" key="2">
    <source>
        <dbReference type="EMBL" id="MBW0471029.1"/>
    </source>
</evidence>
<accession>A0A9Q3BRN0</accession>